<dbReference type="HOGENOM" id="CLU_073128_0_0_1"/>
<feature type="compositionally biased region" description="Basic and acidic residues" evidence="2">
    <location>
        <begin position="279"/>
        <end position="294"/>
    </location>
</feature>
<feature type="compositionally biased region" description="Polar residues" evidence="2">
    <location>
        <begin position="127"/>
        <end position="142"/>
    </location>
</feature>
<dbReference type="OrthoDB" id="5096988at2759"/>
<dbReference type="InParanoid" id="A0A084QH30"/>
<reference evidence="3 4" key="1">
    <citation type="journal article" date="2014" name="BMC Genomics">
        <title>Comparative genome sequencing reveals chemotype-specific gene clusters in the toxigenic black mold Stachybotrys.</title>
        <authorList>
            <person name="Semeiks J."/>
            <person name="Borek D."/>
            <person name="Otwinowski Z."/>
            <person name="Grishin N.V."/>
        </authorList>
    </citation>
    <scope>NUCLEOTIDE SEQUENCE [LARGE SCALE GENOMIC DNA]</scope>
    <source>
        <strain evidence="3 4">IBT 40285</strain>
    </source>
</reference>
<feature type="region of interest" description="Disordered" evidence="2">
    <location>
        <begin position="253"/>
        <end position="309"/>
    </location>
</feature>
<protein>
    <submittedName>
        <fullName evidence="3">Uncharacterized protein</fullName>
    </submittedName>
</protein>
<dbReference type="Proteomes" id="UP000028524">
    <property type="component" value="Unassembled WGS sequence"/>
</dbReference>
<feature type="compositionally biased region" description="Low complexity" evidence="2">
    <location>
        <begin position="150"/>
        <end position="160"/>
    </location>
</feature>
<keyword evidence="1" id="KW-0175">Coiled coil</keyword>
<feature type="compositionally biased region" description="Basic and acidic residues" evidence="2">
    <location>
        <begin position="13"/>
        <end position="29"/>
    </location>
</feature>
<evidence type="ECO:0000313" key="4">
    <source>
        <dbReference type="Proteomes" id="UP000028524"/>
    </source>
</evidence>
<gene>
    <name evidence="3" type="ORF">S40285_06917</name>
</gene>
<organism evidence="3 4">
    <name type="scientific">Stachybotrys chlorohalonatus (strain IBT 40285)</name>
    <dbReference type="NCBI Taxonomy" id="1283841"/>
    <lineage>
        <taxon>Eukaryota</taxon>
        <taxon>Fungi</taxon>
        <taxon>Dikarya</taxon>
        <taxon>Ascomycota</taxon>
        <taxon>Pezizomycotina</taxon>
        <taxon>Sordariomycetes</taxon>
        <taxon>Hypocreomycetidae</taxon>
        <taxon>Hypocreales</taxon>
        <taxon>Stachybotryaceae</taxon>
        <taxon>Stachybotrys</taxon>
    </lineage>
</organism>
<keyword evidence="4" id="KW-1185">Reference proteome</keyword>
<feature type="region of interest" description="Disordered" evidence="2">
    <location>
        <begin position="1"/>
        <end position="183"/>
    </location>
</feature>
<sequence>MAMAANQPPYPDLDEKTMQSERGARDARRASRNGPNPHYRRARSPQDEAHRSGDELRSPTSDIALQDAMIAQAQAQRAVQVNSQQPRNAGQRRSNAPMATPAFFGPPMQGEADPHGNPAAKQGAYRRSTQQPGAARQSPPSNRHSRRLSESQTQQQQSRSPPSPVDDPSMSGATINRLKSPSIMKSVLQPLELKVHEYEQHMVEEQAQMASLDEEIRNLQERRRQAEERFLEAKAKHDDYERQHQDVSRAMRGEFEVKPPHQHQQHPPHMQQMSMPALDRMDSYDDRPVSEHSYRKPKKGGFRMSLFRS</sequence>
<evidence type="ECO:0000313" key="3">
    <source>
        <dbReference type="EMBL" id="KFA63265.1"/>
    </source>
</evidence>
<name>A0A084QH30_STAC4</name>
<evidence type="ECO:0000256" key="1">
    <source>
        <dbReference type="SAM" id="Coils"/>
    </source>
</evidence>
<dbReference type="STRING" id="1283841.A0A084QH30"/>
<feature type="compositionally biased region" description="Low complexity" evidence="2">
    <location>
        <begin position="64"/>
        <end position="85"/>
    </location>
</feature>
<dbReference type="EMBL" id="KL660750">
    <property type="protein sequence ID" value="KFA63265.1"/>
    <property type="molecule type" value="Genomic_DNA"/>
</dbReference>
<proteinExistence type="predicted"/>
<feature type="compositionally biased region" description="Low complexity" evidence="2">
    <location>
        <begin position="267"/>
        <end position="276"/>
    </location>
</feature>
<feature type="compositionally biased region" description="Basic and acidic residues" evidence="2">
    <location>
        <begin position="44"/>
        <end position="57"/>
    </location>
</feature>
<accession>A0A084QH30</accession>
<dbReference type="AlphaFoldDB" id="A0A084QH30"/>
<evidence type="ECO:0000256" key="2">
    <source>
        <dbReference type="SAM" id="MobiDB-lite"/>
    </source>
</evidence>
<feature type="coiled-coil region" evidence="1">
    <location>
        <begin position="195"/>
        <end position="243"/>
    </location>
</feature>
<dbReference type="OMA" id="FHQKPKK"/>